<keyword evidence="2" id="KW-0472">Membrane</keyword>
<dbReference type="EMBL" id="JALIDZ010000004">
    <property type="protein sequence ID" value="MCT8972021.1"/>
    <property type="molecule type" value="Genomic_DNA"/>
</dbReference>
<feature type="transmembrane region" description="Helical" evidence="2">
    <location>
        <begin position="167"/>
        <end position="189"/>
    </location>
</feature>
<dbReference type="AlphaFoldDB" id="A0AAW5QVC4"/>
<accession>A0AAW5QVC4</accession>
<organism evidence="3 4">
    <name type="scientific">Microbaculum marinisediminis</name>
    <dbReference type="NCBI Taxonomy" id="2931392"/>
    <lineage>
        <taxon>Bacteria</taxon>
        <taxon>Pseudomonadati</taxon>
        <taxon>Pseudomonadota</taxon>
        <taxon>Alphaproteobacteria</taxon>
        <taxon>Hyphomicrobiales</taxon>
        <taxon>Tepidamorphaceae</taxon>
        <taxon>Microbaculum</taxon>
    </lineage>
</organism>
<keyword evidence="2" id="KW-1133">Transmembrane helix</keyword>
<dbReference type="Proteomes" id="UP001320898">
    <property type="component" value="Unassembled WGS sequence"/>
</dbReference>
<reference evidence="3 4" key="1">
    <citation type="submission" date="2022-04" db="EMBL/GenBank/DDBJ databases">
        <authorList>
            <person name="Ye Y.-Q."/>
            <person name="Du Z.-J."/>
        </authorList>
    </citation>
    <scope>NUCLEOTIDE SEQUENCE [LARGE SCALE GENOMIC DNA]</scope>
    <source>
        <strain evidence="3 4">A6E488</strain>
    </source>
</reference>
<proteinExistence type="predicted"/>
<keyword evidence="2" id="KW-0812">Transmembrane</keyword>
<name>A0AAW5QVC4_9HYPH</name>
<sequence length="364" mass="38367">MAPPTGPKPPKESQRGDASGIPSRSRLSGHPGTLDHFFAILARSVAAEGRDSTAARVAIYDRARVQLEHLIAESDPPLPAETEYAYRQDLEAAISRIESEYASRGPKEGPTAEAVAAFIGAQHAATTDDARATPDPTGAPPITPPSGPRGAIGWDDEKPGRFAALRLPAPVVFAAAVIGAIGFGIWLILSSIFAPSLPSMDAVAQRLDDTGAAVLFVGAAAERLSAPEDTTVSNVRELFGPGVVRIESRVEGASANRRTQGARIMFSRDIRAAIADSTLRLIVVARAAPDNPSPEFALAISGGARRSSGWQRFELDDTFRPYAIEYAFGEDAASRLALVSILADTQGQGRAIEVSEVSLKVVPN</sequence>
<feature type="region of interest" description="Disordered" evidence="1">
    <location>
        <begin position="125"/>
        <end position="148"/>
    </location>
</feature>
<feature type="compositionally biased region" description="Pro residues" evidence="1">
    <location>
        <begin position="137"/>
        <end position="147"/>
    </location>
</feature>
<gene>
    <name evidence="3" type="ORF">MUB46_09160</name>
</gene>
<evidence type="ECO:0000313" key="3">
    <source>
        <dbReference type="EMBL" id="MCT8972021.1"/>
    </source>
</evidence>
<keyword evidence="4" id="KW-1185">Reference proteome</keyword>
<evidence type="ECO:0000256" key="1">
    <source>
        <dbReference type="SAM" id="MobiDB-lite"/>
    </source>
</evidence>
<comment type="caution">
    <text evidence="3">The sequence shown here is derived from an EMBL/GenBank/DDBJ whole genome shotgun (WGS) entry which is preliminary data.</text>
</comment>
<protein>
    <submittedName>
        <fullName evidence="3">Uncharacterized protein</fullName>
    </submittedName>
</protein>
<feature type="region of interest" description="Disordered" evidence="1">
    <location>
        <begin position="1"/>
        <end position="30"/>
    </location>
</feature>
<evidence type="ECO:0000313" key="4">
    <source>
        <dbReference type="Proteomes" id="UP001320898"/>
    </source>
</evidence>
<evidence type="ECO:0000256" key="2">
    <source>
        <dbReference type="SAM" id="Phobius"/>
    </source>
</evidence>